<keyword evidence="1" id="KW-0732">Signal</keyword>
<name>A0ABS8HM00_9FIRM</name>
<evidence type="ECO:0000313" key="3">
    <source>
        <dbReference type="EMBL" id="MCC5464205.1"/>
    </source>
</evidence>
<accession>A0ABS8HM00</accession>
<dbReference type="Pfam" id="PF05580">
    <property type="entry name" value="Peptidase_S55"/>
    <property type="match status" value="1"/>
</dbReference>
<gene>
    <name evidence="3" type="ORF">LMF89_02355</name>
</gene>
<reference evidence="3" key="1">
    <citation type="submission" date="2021-11" db="EMBL/GenBank/DDBJ databases">
        <title>Description of a new species Pelosinus isolated from the bottom sediments of Lake Baikal.</title>
        <authorList>
            <person name="Zakharyuk A."/>
        </authorList>
    </citation>
    <scope>NUCLEOTIDE SEQUENCE</scope>
    <source>
        <strain evidence="3">Bkl1</strain>
    </source>
</reference>
<dbReference type="SUPFAM" id="SSF50494">
    <property type="entry name" value="Trypsin-like serine proteases"/>
    <property type="match status" value="1"/>
</dbReference>
<dbReference type="InterPro" id="IPR009003">
    <property type="entry name" value="Peptidase_S1_PA"/>
</dbReference>
<evidence type="ECO:0000313" key="4">
    <source>
        <dbReference type="Proteomes" id="UP001165492"/>
    </source>
</evidence>
<evidence type="ECO:0000256" key="1">
    <source>
        <dbReference type="SAM" id="SignalP"/>
    </source>
</evidence>
<protein>
    <submittedName>
        <fullName evidence="3">Peptidase S55 SpoIVB</fullName>
    </submittedName>
</protein>
<dbReference type="EMBL" id="JAJHJB010000002">
    <property type="protein sequence ID" value="MCC5464205.1"/>
    <property type="molecule type" value="Genomic_DNA"/>
</dbReference>
<keyword evidence="4" id="KW-1185">Reference proteome</keyword>
<comment type="caution">
    <text evidence="3">The sequence shown here is derived from an EMBL/GenBank/DDBJ whole genome shotgun (WGS) entry which is preliminary data.</text>
</comment>
<evidence type="ECO:0000259" key="2">
    <source>
        <dbReference type="PROSITE" id="PS51494"/>
    </source>
</evidence>
<feature type="signal peptide" evidence="1">
    <location>
        <begin position="1"/>
        <end position="29"/>
    </location>
</feature>
<dbReference type="PROSITE" id="PS51494">
    <property type="entry name" value="SPOIVB"/>
    <property type="match status" value="1"/>
</dbReference>
<feature type="chain" id="PRO_5047174024" evidence="1">
    <location>
        <begin position="30"/>
        <end position="604"/>
    </location>
</feature>
<dbReference type="InterPro" id="IPR008763">
    <property type="entry name" value="Peptidase_S55"/>
</dbReference>
<sequence length="604" mass="65345">MIYLVKLCRQCRLALLIFLLMLPMSLVWAAPEIMPVENIKVGMQGIGKTVVSGTKLEEFGVEVLGIMKNKGPAGDLILVRTSGDVIDQTGGIAQGMSGSPVYIDGKLVGAVAYGWSLTDHKVGMVTPIGDMLKLWDMPDNYNATMQFMKEIPDFEPMTTPLMVSGFSEHALTMLQDKLKPFNLVPQEVGEAPSDVVFAPLEPGSAVGVELVRGDVSVGALGTVTYVEDNKVLAFGHPFLKKGNIGYFMTNAYVFSTVNGLENSFKVGTMGEPVGIINQDRGAGIAGYLSRYPTIIPIRIIVKDNDTGQTQDAAVQVVKDEQLSSILSATTMFNVIDKTMDRVGPGTAKVSFEISGQNMPGGIITRENMFYSPASIGEAAVGEFLEAMTMLTGNPYNPVNLMDVKVHVSVSEERRTATIVEAQTKTPSVKPGENVEIGVKIKPFRGEPIQRSVSFAVPKDQPEGPLTLEVRGGGMVPLIQLLAKNQGVDEGLLMLSNPKPKNQDFADVVKEFMERDRNNEIVVEVLDMGMNDLFGNAALGKDKNNNKKQEKGIVENTVSLKTNIKAVNAKDNKKQGKVKNSITTDYIIDGDTQVVVNVVKAPAKK</sequence>
<feature type="domain" description="Peptidase S55" evidence="2">
    <location>
        <begin position="1"/>
        <end position="147"/>
    </location>
</feature>
<dbReference type="Proteomes" id="UP001165492">
    <property type="component" value="Unassembled WGS sequence"/>
</dbReference>
<proteinExistence type="predicted"/>
<organism evidence="3 4">
    <name type="scientific">Pelosinus baikalensis</name>
    <dbReference type="NCBI Taxonomy" id="2892015"/>
    <lineage>
        <taxon>Bacteria</taxon>
        <taxon>Bacillati</taxon>
        <taxon>Bacillota</taxon>
        <taxon>Negativicutes</taxon>
        <taxon>Selenomonadales</taxon>
        <taxon>Sporomusaceae</taxon>
        <taxon>Pelosinus</taxon>
    </lineage>
</organism>